<keyword evidence="1" id="KW-0472">Membrane</keyword>
<keyword evidence="1" id="KW-1133">Transmembrane helix</keyword>
<feature type="transmembrane region" description="Helical" evidence="1">
    <location>
        <begin position="6"/>
        <end position="30"/>
    </location>
</feature>
<evidence type="ECO:0000256" key="1">
    <source>
        <dbReference type="SAM" id="Phobius"/>
    </source>
</evidence>
<gene>
    <name evidence="2" type="ORF">STAFG_0144</name>
</gene>
<evidence type="ECO:0000313" key="3">
    <source>
        <dbReference type="Proteomes" id="UP000015001"/>
    </source>
</evidence>
<organism evidence="2 3">
    <name type="scientific">Streptomyces afghaniensis 772</name>
    <dbReference type="NCBI Taxonomy" id="1283301"/>
    <lineage>
        <taxon>Bacteria</taxon>
        <taxon>Bacillati</taxon>
        <taxon>Actinomycetota</taxon>
        <taxon>Actinomycetes</taxon>
        <taxon>Kitasatosporales</taxon>
        <taxon>Streptomycetaceae</taxon>
        <taxon>Streptomyces</taxon>
    </lineage>
</organism>
<keyword evidence="3" id="KW-1185">Reference proteome</keyword>
<reference evidence="2 3" key="1">
    <citation type="submission" date="2013-02" db="EMBL/GenBank/DDBJ databases">
        <title>Draft Genome Sequence of Streptomyces afghaniensis, Which Produces Compounds of the Julimycin B-Complex.</title>
        <authorList>
            <person name="Gruening B.A."/>
            <person name="Praeg A."/>
            <person name="Erxleben A."/>
            <person name="Guenther S."/>
            <person name="Fiedler H.-P."/>
            <person name="Goodfellow M."/>
            <person name="Mueller M."/>
        </authorList>
    </citation>
    <scope>NUCLEOTIDE SEQUENCE [LARGE SCALE GENOMIC DNA]</scope>
    <source>
        <strain evidence="2 3">772</strain>
    </source>
</reference>
<name>S4N1U1_9ACTN</name>
<sequence length="37" mass="3833">MPRASAAPRVVAGLAWSPVSLLLGSSTYWMSRAANAS</sequence>
<dbReference type="Proteomes" id="UP000015001">
    <property type="component" value="Unassembled WGS sequence"/>
</dbReference>
<keyword evidence="1" id="KW-0812">Transmembrane</keyword>
<dbReference type="EMBL" id="AOPY01000968">
    <property type="protein sequence ID" value="EPJ42800.1"/>
    <property type="molecule type" value="Genomic_DNA"/>
</dbReference>
<dbReference type="AlphaFoldDB" id="S4N1U1"/>
<proteinExistence type="predicted"/>
<dbReference type="HOGENOM" id="CLU_3348929_0_0_11"/>
<protein>
    <submittedName>
        <fullName evidence="2">Uncharacterized protein</fullName>
    </submittedName>
</protein>
<comment type="caution">
    <text evidence="2">The sequence shown here is derived from an EMBL/GenBank/DDBJ whole genome shotgun (WGS) entry which is preliminary data.</text>
</comment>
<evidence type="ECO:0000313" key="2">
    <source>
        <dbReference type="EMBL" id="EPJ42800.1"/>
    </source>
</evidence>
<accession>S4N1U1</accession>